<dbReference type="GO" id="GO:0004180">
    <property type="term" value="F:carboxypeptidase activity"/>
    <property type="evidence" value="ECO:0007669"/>
    <property type="project" value="UniProtKB-KW"/>
</dbReference>
<name>A0A9D9ET78_9BACT</name>
<evidence type="ECO:0000313" key="2">
    <source>
        <dbReference type="Proteomes" id="UP000823661"/>
    </source>
</evidence>
<dbReference type="AlphaFoldDB" id="A0A9D9ET78"/>
<dbReference type="Pfam" id="PF13715">
    <property type="entry name" value="CarbopepD_reg_2"/>
    <property type="match status" value="1"/>
</dbReference>
<protein>
    <submittedName>
        <fullName evidence="1">Carboxypeptidase-like regulatory domain-containing protein</fullName>
    </submittedName>
</protein>
<dbReference type="EMBL" id="JADIMI010000079">
    <property type="protein sequence ID" value="MBO8452848.1"/>
    <property type="molecule type" value="Genomic_DNA"/>
</dbReference>
<reference evidence="1" key="1">
    <citation type="submission" date="2020-10" db="EMBL/GenBank/DDBJ databases">
        <authorList>
            <person name="Gilroy R."/>
        </authorList>
    </citation>
    <scope>NUCLEOTIDE SEQUENCE</scope>
    <source>
        <strain evidence="1">B1-20833</strain>
    </source>
</reference>
<reference evidence="1" key="2">
    <citation type="journal article" date="2021" name="PeerJ">
        <title>Extensive microbial diversity within the chicken gut microbiome revealed by metagenomics and culture.</title>
        <authorList>
            <person name="Gilroy R."/>
            <person name="Ravi A."/>
            <person name="Getino M."/>
            <person name="Pursley I."/>
            <person name="Horton D.L."/>
            <person name="Alikhan N.F."/>
            <person name="Baker D."/>
            <person name="Gharbi K."/>
            <person name="Hall N."/>
            <person name="Watson M."/>
            <person name="Adriaenssens E.M."/>
            <person name="Foster-Nyarko E."/>
            <person name="Jarju S."/>
            <person name="Secka A."/>
            <person name="Antonio M."/>
            <person name="Oren A."/>
            <person name="Chaudhuri R.R."/>
            <person name="La Ragione R."/>
            <person name="Hildebrand F."/>
            <person name="Pallen M.J."/>
        </authorList>
    </citation>
    <scope>NUCLEOTIDE SEQUENCE</scope>
    <source>
        <strain evidence="1">B1-20833</strain>
    </source>
</reference>
<dbReference type="Gene3D" id="2.60.40.1120">
    <property type="entry name" value="Carboxypeptidase-like, regulatory domain"/>
    <property type="match status" value="1"/>
</dbReference>
<gene>
    <name evidence="1" type="ORF">IAC06_08240</name>
</gene>
<keyword evidence="1" id="KW-0378">Hydrolase</keyword>
<keyword evidence="1" id="KW-0121">Carboxypeptidase</keyword>
<sequence length="94" mass="10373">MVKGTITDEHGDPLAVVSVIVKNTTRGVASDLDGNYSIQASSSETLEFSFLSMFTEERKIGNQSVINVIMREDRTNLQEVVVVGYGQQKKIHLT</sequence>
<proteinExistence type="predicted"/>
<accession>A0A9D9ET78</accession>
<organism evidence="1 2">
    <name type="scientific">Candidatus Cryptobacteroides intestinavium</name>
    <dbReference type="NCBI Taxonomy" id="2840766"/>
    <lineage>
        <taxon>Bacteria</taxon>
        <taxon>Pseudomonadati</taxon>
        <taxon>Bacteroidota</taxon>
        <taxon>Bacteroidia</taxon>
        <taxon>Bacteroidales</taxon>
        <taxon>Candidatus Cryptobacteroides</taxon>
    </lineage>
</organism>
<dbReference type="SUPFAM" id="SSF49464">
    <property type="entry name" value="Carboxypeptidase regulatory domain-like"/>
    <property type="match status" value="1"/>
</dbReference>
<evidence type="ECO:0000313" key="1">
    <source>
        <dbReference type="EMBL" id="MBO8452848.1"/>
    </source>
</evidence>
<keyword evidence="1" id="KW-0645">Protease</keyword>
<comment type="caution">
    <text evidence="1">The sequence shown here is derived from an EMBL/GenBank/DDBJ whole genome shotgun (WGS) entry which is preliminary data.</text>
</comment>
<dbReference type="InterPro" id="IPR008969">
    <property type="entry name" value="CarboxyPept-like_regulatory"/>
</dbReference>
<dbReference type="Proteomes" id="UP000823661">
    <property type="component" value="Unassembled WGS sequence"/>
</dbReference>